<gene>
    <name evidence="3" type="ORF">BDV96DRAFT_652815</name>
</gene>
<evidence type="ECO:0008006" key="5">
    <source>
        <dbReference type="Google" id="ProtNLM"/>
    </source>
</evidence>
<evidence type="ECO:0000313" key="4">
    <source>
        <dbReference type="Proteomes" id="UP000799770"/>
    </source>
</evidence>
<dbReference type="Proteomes" id="UP000799770">
    <property type="component" value="Unassembled WGS sequence"/>
</dbReference>
<protein>
    <recommendedName>
        <fullName evidence="5">Extracellular membrane protein CFEM domain-containing protein</fullName>
    </recommendedName>
</protein>
<sequence>MLSSVVVAVSLLSLLALQSSAHGFDWVKSSLDDCWRRCLKNSGSGCKSEDCICDASQDDNYLTDAVLCMRSDCQADDWSLDVFFLGPLDMWCSAAGNSIPEDIMSSAYDCATATASVAPLTTREVQHSSESGGQKTKGGDSITATVTSTITRTTTDGDGHTIQLVIPIVMGPGILSQGPTSTSTLDEDASSTDSPSSSGASASSTPGVTASASTQAQQSQVASSTTSSKAAQKTSNNNGSPFENMQAGAERFVFSGTLVGLGAVAGLFAQL</sequence>
<feature type="region of interest" description="Disordered" evidence="1">
    <location>
        <begin position="175"/>
        <end position="243"/>
    </location>
</feature>
<dbReference type="OrthoDB" id="3695248at2759"/>
<name>A0A6A5YNN4_9PLEO</name>
<keyword evidence="4" id="KW-1185">Reference proteome</keyword>
<dbReference type="AlphaFoldDB" id="A0A6A5YNN4"/>
<organism evidence="3 4">
    <name type="scientific">Lophiotrema nucula</name>
    <dbReference type="NCBI Taxonomy" id="690887"/>
    <lineage>
        <taxon>Eukaryota</taxon>
        <taxon>Fungi</taxon>
        <taxon>Dikarya</taxon>
        <taxon>Ascomycota</taxon>
        <taxon>Pezizomycotina</taxon>
        <taxon>Dothideomycetes</taxon>
        <taxon>Pleosporomycetidae</taxon>
        <taxon>Pleosporales</taxon>
        <taxon>Lophiotremataceae</taxon>
        <taxon>Lophiotrema</taxon>
    </lineage>
</organism>
<keyword evidence="2" id="KW-0732">Signal</keyword>
<reference evidence="3" key="1">
    <citation type="journal article" date="2020" name="Stud. Mycol.">
        <title>101 Dothideomycetes genomes: a test case for predicting lifestyles and emergence of pathogens.</title>
        <authorList>
            <person name="Haridas S."/>
            <person name="Albert R."/>
            <person name="Binder M."/>
            <person name="Bloem J."/>
            <person name="Labutti K."/>
            <person name="Salamov A."/>
            <person name="Andreopoulos B."/>
            <person name="Baker S."/>
            <person name="Barry K."/>
            <person name="Bills G."/>
            <person name="Bluhm B."/>
            <person name="Cannon C."/>
            <person name="Castanera R."/>
            <person name="Culley D."/>
            <person name="Daum C."/>
            <person name="Ezra D."/>
            <person name="Gonzalez J."/>
            <person name="Henrissat B."/>
            <person name="Kuo A."/>
            <person name="Liang C."/>
            <person name="Lipzen A."/>
            <person name="Lutzoni F."/>
            <person name="Magnuson J."/>
            <person name="Mondo S."/>
            <person name="Nolan M."/>
            <person name="Ohm R."/>
            <person name="Pangilinan J."/>
            <person name="Park H.-J."/>
            <person name="Ramirez L."/>
            <person name="Alfaro M."/>
            <person name="Sun H."/>
            <person name="Tritt A."/>
            <person name="Yoshinaga Y."/>
            <person name="Zwiers L.-H."/>
            <person name="Turgeon B."/>
            <person name="Goodwin S."/>
            <person name="Spatafora J."/>
            <person name="Crous P."/>
            <person name="Grigoriev I."/>
        </authorList>
    </citation>
    <scope>NUCLEOTIDE SEQUENCE</scope>
    <source>
        <strain evidence="3">CBS 627.86</strain>
    </source>
</reference>
<feature type="signal peptide" evidence="2">
    <location>
        <begin position="1"/>
        <end position="23"/>
    </location>
</feature>
<proteinExistence type="predicted"/>
<feature type="region of interest" description="Disordered" evidence="1">
    <location>
        <begin position="123"/>
        <end position="143"/>
    </location>
</feature>
<accession>A0A6A5YNN4</accession>
<feature type="compositionally biased region" description="Low complexity" evidence="1">
    <location>
        <begin position="191"/>
        <end position="235"/>
    </location>
</feature>
<dbReference type="EMBL" id="ML977347">
    <property type="protein sequence ID" value="KAF2108563.1"/>
    <property type="molecule type" value="Genomic_DNA"/>
</dbReference>
<feature type="chain" id="PRO_5025452471" description="Extracellular membrane protein CFEM domain-containing protein" evidence="2">
    <location>
        <begin position="24"/>
        <end position="271"/>
    </location>
</feature>
<evidence type="ECO:0000313" key="3">
    <source>
        <dbReference type="EMBL" id="KAF2108563.1"/>
    </source>
</evidence>
<evidence type="ECO:0000256" key="1">
    <source>
        <dbReference type="SAM" id="MobiDB-lite"/>
    </source>
</evidence>
<evidence type="ECO:0000256" key="2">
    <source>
        <dbReference type="SAM" id="SignalP"/>
    </source>
</evidence>